<sequence>MKRNTKVAIGIIASLIFALQVYFVAAAAIAIYQRSQSPNNSSALEYESLVDNRHEYIDPEENASTEGLLKYADDRFYFEFSPEISYEDSINYQYEEDFILTNLASEYDRYARLFGEELPYKIRVLYFDNQADYEKATQQPYGYDIGYGGYTFAGEINIYMGSDLAYSKQDFFKLISHELFHAFQFRYYLAVITTPRWFDEGLADYFSDTKSASVRATLEDYPVDSLNDLDRLFNGDSLGKANAAYDLSNNFIAYLASQSSDKVIIDIIKNVTYSDFETQFYKEFEAYPEEVFHNWILNYMENYSSLGYKVGSYLPASNMIYIRFIV</sequence>
<comment type="caution">
    <text evidence="2">The sequence shown here is derived from an EMBL/GenBank/DDBJ whole genome shotgun (WGS) entry which is preliminary data.</text>
</comment>
<organism evidence="2 3">
    <name type="scientific">Candidatus Dojkabacteria bacterium</name>
    <dbReference type="NCBI Taxonomy" id="2099670"/>
    <lineage>
        <taxon>Bacteria</taxon>
        <taxon>Candidatus Dojkabacteria</taxon>
    </lineage>
</organism>
<feature type="transmembrane region" description="Helical" evidence="1">
    <location>
        <begin position="7"/>
        <end position="32"/>
    </location>
</feature>
<dbReference type="AlphaFoldDB" id="A0A955HZI9"/>
<name>A0A955HZI9_9BACT</name>
<dbReference type="EMBL" id="JAGQLM010000111">
    <property type="protein sequence ID" value="MCA9375201.1"/>
    <property type="molecule type" value="Genomic_DNA"/>
</dbReference>
<accession>A0A955HZI9</accession>
<reference evidence="2" key="1">
    <citation type="submission" date="2020-04" db="EMBL/GenBank/DDBJ databases">
        <authorList>
            <person name="Zhang T."/>
        </authorList>
    </citation>
    <scope>NUCLEOTIDE SEQUENCE</scope>
    <source>
        <strain evidence="2">HKST-UBA16</strain>
    </source>
</reference>
<evidence type="ECO:0000313" key="2">
    <source>
        <dbReference type="EMBL" id="MCA9375201.1"/>
    </source>
</evidence>
<keyword evidence="1" id="KW-0812">Transmembrane</keyword>
<dbReference type="Proteomes" id="UP000748332">
    <property type="component" value="Unassembled WGS sequence"/>
</dbReference>
<keyword evidence="1" id="KW-1133">Transmembrane helix</keyword>
<evidence type="ECO:0008006" key="4">
    <source>
        <dbReference type="Google" id="ProtNLM"/>
    </source>
</evidence>
<dbReference type="Gene3D" id="1.10.390.20">
    <property type="match status" value="1"/>
</dbReference>
<keyword evidence="1" id="KW-0472">Membrane</keyword>
<evidence type="ECO:0000256" key="1">
    <source>
        <dbReference type="SAM" id="Phobius"/>
    </source>
</evidence>
<proteinExistence type="predicted"/>
<protein>
    <recommendedName>
        <fullName evidence="4">Peptidase MA-like domain-containing protein</fullName>
    </recommendedName>
</protein>
<evidence type="ECO:0000313" key="3">
    <source>
        <dbReference type="Proteomes" id="UP000748332"/>
    </source>
</evidence>
<gene>
    <name evidence="2" type="ORF">KC622_02625</name>
</gene>
<reference evidence="2" key="2">
    <citation type="journal article" date="2021" name="Microbiome">
        <title>Successional dynamics and alternative stable states in a saline activated sludge microbial community over 9 years.</title>
        <authorList>
            <person name="Wang Y."/>
            <person name="Ye J."/>
            <person name="Ju F."/>
            <person name="Liu L."/>
            <person name="Boyd J.A."/>
            <person name="Deng Y."/>
            <person name="Parks D.H."/>
            <person name="Jiang X."/>
            <person name="Yin X."/>
            <person name="Woodcroft B.J."/>
            <person name="Tyson G.W."/>
            <person name="Hugenholtz P."/>
            <person name="Polz M.F."/>
            <person name="Zhang T."/>
        </authorList>
    </citation>
    <scope>NUCLEOTIDE SEQUENCE</scope>
    <source>
        <strain evidence="2">HKST-UBA16</strain>
    </source>
</reference>